<dbReference type="Proteomes" id="UP001172386">
    <property type="component" value="Unassembled WGS sequence"/>
</dbReference>
<evidence type="ECO:0000313" key="2">
    <source>
        <dbReference type="Proteomes" id="UP001172386"/>
    </source>
</evidence>
<dbReference type="EMBL" id="JAPDRQ010000042">
    <property type="protein sequence ID" value="KAJ9659243.1"/>
    <property type="molecule type" value="Genomic_DNA"/>
</dbReference>
<comment type="caution">
    <text evidence="1">The sequence shown here is derived from an EMBL/GenBank/DDBJ whole genome shotgun (WGS) entry which is preliminary data.</text>
</comment>
<reference evidence="1" key="1">
    <citation type="submission" date="2022-10" db="EMBL/GenBank/DDBJ databases">
        <title>Culturing micro-colonial fungi from biological soil crusts in the Mojave desert and describing Neophaeococcomyces mojavensis, and introducing the new genera and species Taxawa tesnikishii.</title>
        <authorList>
            <person name="Kurbessoian T."/>
            <person name="Stajich J.E."/>
        </authorList>
    </citation>
    <scope>NUCLEOTIDE SEQUENCE</scope>
    <source>
        <strain evidence="1">JES_112</strain>
    </source>
</reference>
<evidence type="ECO:0000313" key="1">
    <source>
        <dbReference type="EMBL" id="KAJ9659243.1"/>
    </source>
</evidence>
<proteinExistence type="predicted"/>
<accession>A0ACC3ABW8</accession>
<protein>
    <submittedName>
        <fullName evidence="1">Uncharacterized protein</fullName>
    </submittedName>
</protein>
<name>A0ACC3ABW8_9EURO</name>
<organism evidence="1 2">
    <name type="scientific">Neophaeococcomyces mojaviensis</name>
    <dbReference type="NCBI Taxonomy" id="3383035"/>
    <lineage>
        <taxon>Eukaryota</taxon>
        <taxon>Fungi</taxon>
        <taxon>Dikarya</taxon>
        <taxon>Ascomycota</taxon>
        <taxon>Pezizomycotina</taxon>
        <taxon>Eurotiomycetes</taxon>
        <taxon>Chaetothyriomycetidae</taxon>
        <taxon>Chaetothyriales</taxon>
        <taxon>Chaetothyriales incertae sedis</taxon>
        <taxon>Neophaeococcomyces</taxon>
    </lineage>
</organism>
<keyword evidence="2" id="KW-1185">Reference proteome</keyword>
<gene>
    <name evidence="1" type="ORF">H2198_003247</name>
</gene>
<sequence length="608" mass="67922">MWQRWGNKQPTISYPTHFTELDQDERYDERYLETILEVDSISSRRQSVQLALPELPFRAVPPMTEIPQPVNVQPYQSPMTPTTPTGNPRDHGLRIDVPMQAPMQEQAPAEDISPLTPRTSHERSRDEQPVSPIEPATSAQARAPLADPPFQSQIPRKVTKSIESGERARTKWDEYSGEPTQDETGKSSSVRPGAQPVEMQYPHLKERTKQILASLREREAEKKKTWGKVPPPVSNDPLDNPPERQPWKGASGRAAIVEPVRNTPAARQGPIQPPERSVHRVKAFHSPTEAAFAQCSSPATHSIRSVASEENIKPIVPLKSAKRNISPGLTTNKTTQGSSQSPELHHSPLDIVPGSSQPRVESPQYDPEPTTPTTPTCLPEPHLTSNTSDLSASYGQVDLEREQSRFSWTTYTTSAVESPRSLAQAVREASPPPIQALPLPITIRKRPVSTSPFLHSSPYMHQIYADSTASMVSRKPLPSIGSRAASISTATSRAASTSKSLPPTPTIMEAADKMENLDAQLEGLNRRKHNILRIIRDLEESLRKNAVTYDMWKRREVEKNITNHKLELDDIGSEIHEISLRLHRAQRKRDREDGYEACTGLWIKRITS</sequence>